<gene>
    <name evidence="2" type="ORF">N658DRAFT_37063</name>
</gene>
<evidence type="ECO:0000256" key="1">
    <source>
        <dbReference type="SAM" id="MobiDB-lite"/>
    </source>
</evidence>
<proteinExistence type="predicted"/>
<evidence type="ECO:0000313" key="2">
    <source>
        <dbReference type="EMBL" id="KAK4106972.1"/>
    </source>
</evidence>
<feature type="region of interest" description="Disordered" evidence="1">
    <location>
        <begin position="140"/>
        <end position="167"/>
    </location>
</feature>
<reference evidence="2" key="2">
    <citation type="submission" date="2023-05" db="EMBL/GenBank/DDBJ databases">
        <authorList>
            <consortium name="Lawrence Berkeley National Laboratory"/>
            <person name="Steindorff A."/>
            <person name="Hensen N."/>
            <person name="Bonometti L."/>
            <person name="Westerberg I."/>
            <person name="Brannstrom I.O."/>
            <person name="Guillou S."/>
            <person name="Cros-Aarteil S."/>
            <person name="Calhoun S."/>
            <person name="Haridas S."/>
            <person name="Kuo A."/>
            <person name="Mondo S."/>
            <person name="Pangilinan J."/>
            <person name="Riley R."/>
            <person name="Labutti K."/>
            <person name="Andreopoulos B."/>
            <person name="Lipzen A."/>
            <person name="Chen C."/>
            <person name="Yanf M."/>
            <person name="Daum C."/>
            <person name="Ng V."/>
            <person name="Clum A."/>
            <person name="Ohm R."/>
            <person name="Martin F."/>
            <person name="Silar P."/>
            <person name="Natvig D."/>
            <person name="Lalanne C."/>
            <person name="Gautier V."/>
            <person name="Ament-Velasquez S.L."/>
            <person name="Kruys A."/>
            <person name="Hutchinson M.I."/>
            <person name="Powell A.J."/>
            <person name="Barry K."/>
            <person name="Miller A.N."/>
            <person name="Grigoriev I.V."/>
            <person name="Debuchy R."/>
            <person name="Gladieux P."/>
            <person name="Thoren M.H."/>
            <person name="Johannesson H."/>
        </authorList>
    </citation>
    <scope>NUCLEOTIDE SEQUENCE</scope>
    <source>
        <strain evidence="2">CBS 757.83</strain>
    </source>
</reference>
<comment type="caution">
    <text evidence="2">The sequence shown here is derived from an EMBL/GenBank/DDBJ whole genome shotgun (WGS) entry which is preliminary data.</text>
</comment>
<organism evidence="2 3">
    <name type="scientific">Parathielavia hyrcaniae</name>
    <dbReference type="NCBI Taxonomy" id="113614"/>
    <lineage>
        <taxon>Eukaryota</taxon>
        <taxon>Fungi</taxon>
        <taxon>Dikarya</taxon>
        <taxon>Ascomycota</taxon>
        <taxon>Pezizomycotina</taxon>
        <taxon>Sordariomycetes</taxon>
        <taxon>Sordariomycetidae</taxon>
        <taxon>Sordariales</taxon>
        <taxon>Chaetomiaceae</taxon>
        <taxon>Parathielavia</taxon>
    </lineage>
</organism>
<accession>A0AAN6QGV1</accession>
<keyword evidence="3" id="KW-1185">Reference proteome</keyword>
<sequence length="167" mass="18339">MKSLGKMNTSVFYLRMNRGYRTRYGPRGQGPLVRYEYENDRGGSAHGERLKIGKVKLGECVSSAQRTPAGEPKGGSQFCLHLQTGGLILHSRASVCLGSQLPTHPVQVESRHLHPQASGEQTWLCDAASSSQHLRLRSIAESKTHSPSSDPDIVSRPATPRTAHRRV</sequence>
<reference evidence="2" key="1">
    <citation type="journal article" date="2023" name="Mol. Phylogenet. Evol.">
        <title>Genome-scale phylogeny and comparative genomics of the fungal order Sordariales.</title>
        <authorList>
            <person name="Hensen N."/>
            <person name="Bonometti L."/>
            <person name="Westerberg I."/>
            <person name="Brannstrom I.O."/>
            <person name="Guillou S."/>
            <person name="Cros-Aarteil S."/>
            <person name="Calhoun S."/>
            <person name="Haridas S."/>
            <person name="Kuo A."/>
            <person name="Mondo S."/>
            <person name="Pangilinan J."/>
            <person name="Riley R."/>
            <person name="LaButti K."/>
            <person name="Andreopoulos B."/>
            <person name="Lipzen A."/>
            <person name="Chen C."/>
            <person name="Yan M."/>
            <person name="Daum C."/>
            <person name="Ng V."/>
            <person name="Clum A."/>
            <person name="Steindorff A."/>
            <person name="Ohm R.A."/>
            <person name="Martin F."/>
            <person name="Silar P."/>
            <person name="Natvig D.O."/>
            <person name="Lalanne C."/>
            <person name="Gautier V."/>
            <person name="Ament-Velasquez S.L."/>
            <person name="Kruys A."/>
            <person name="Hutchinson M.I."/>
            <person name="Powell A.J."/>
            <person name="Barry K."/>
            <person name="Miller A.N."/>
            <person name="Grigoriev I.V."/>
            <person name="Debuchy R."/>
            <person name="Gladieux P."/>
            <person name="Hiltunen Thoren M."/>
            <person name="Johannesson H."/>
        </authorList>
    </citation>
    <scope>NUCLEOTIDE SEQUENCE</scope>
    <source>
        <strain evidence="2">CBS 757.83</strain>
    </source>
</reference>
<dbReference type="Proteomes" id="UP001305647">
    <property type="component" value="Unassembled WGS sequence"/>
</dbReference>
<dbReference type="EMBL" id="MU863624">
    <property type="protein sequence ID" value="KAK4106972.1"/>
    <property type="molecule type" value="Genomic_DNA"/>
</dbReference>
<protein>
    <submittedName>
        <fullName evidence="2">Uncharacterized protein</fullName>
    </submittedName>
</protein>
<dbReference type="AlphaFoldDB" id="A0AAN6QGV1"/>
<evidence type="ECO:0000313" key="3">
    <source>
        <dbReference type="Proteomes" id="UP001305647"/>
    </source>
</evidence>
<name>A0AAN6QGV1_9PEZI</name>